<evidence type="ECO:0000259" key="7">
    <source>
        <dbReference type="Pfam" id="PF18052"/>
    </source>
</evidence>
<dbReference type="GO" id="GO:0006952">
    <property type="term" value="P:defense response"/>
    <property type="evidence" value="ECO:0007669"/>
    <property type="project" value="UniProtKB-KW"/>
</dbReference>
<keyword evidence="9" id="KW-1185">Reference proteome</keyword>
<sequence length="241" mass="27280">MKSMQAALEDLSELPADQISHTNKLWMRDLRELSYDIEDSVDAFMVRVDSPKPHSLTGFRRFIDKIGIIGEVNLVRKAKIRHRIAMDIEDIKTRVKDVSERRERYRPDVTMVPERKLNIDPRVIGMFEEANRLVGIDGPAEKLTNMLTQGDSIQKQKLMVVSIVGVGGLGKTTLANKVYKKLGGQLFQCQAFVSVSLKPDMKNILCSILRQISRGKCKDGGENDPVEVVIQNIRDCLSDKR</sequence>
<evidence type="ECO:0000256" key="4">
    <source>
        <dbReference type="ARBA" id="ARBA00022741"/>
    </source>
</evidence>
<dbReference type="GO" id="GO:0043531">
    <property type="term" value="F:ADP binding"/>
    <property type="evidence" value="ECO:0007669"/>
    <property type="project" value="InterPro"/>
</dbReference>
<proteinExistence type="inferred from homology"/>
<dbReference type="Gene3D" id="1.20.5.4130">
    <property type="match status" value="1"/>
</dbReference>
<dbReference type="SUPFAM" id="SSF52540">
    <property type="entry name" value="P-loop containing nucleoside triphosphate hydrolases"/>
    <property type="match status" value="1"/>
</dbReference>
<dbReference type="InterPro" id="IPR002182">
    <property type="entry name" value="NB-ARC"/>
</dbReference>
<reference evidence="8" key="1">
    <citation type="submission" date="2020-07" db="EMBL/GenBank/DDBJ databases">
        <title>Genome sequence and genetic diversity analysis of an under-domesticated orphan crop, white fonio (Digitaria exilis).</title>
        <authorList>
            <person name="Bennetzen J.L."/>
            <person name="Chen S."/>
            <person name="Ma X."/>
            <person name="Wang X."/>
            <person name="Yssel A.E.J."/>
            <person name="Chaluvadi S.R."/>
            <person name="Johnson M."/>
            <person name="Gangashetty P."/>
            <person name="Hamidou F."/>
            <person name="Sanogo M.D."/>
            <person name="Zwaenepoel A."/>
            <person name="Wallace J."/>
            <person name="Van De Peer Y."/>
            <person name="Van Deynze A."/>
        </authorList>
    </citation>
    <scope>NUCLEOTIDE SEQUENCE</scope>
    <source>
        <tissue evidence="8">Leaves</tissue>
    </source>
</reference>
<dbReference type="OrthoDB" id="690341at2759"/>
<dbReference type="PANTHER" id="PTHR19338:SF53">
    <property type="entry name" value="RX N-TERMINAL DOMAIN-CONTAINING PROTEIN"/>
    <property type="match status" value="1"/>
</dbReference>
<dbReference type="PANTHER" id="PTHR19338">
    <property type="entry name" value="TRANSLOCASE OF INNER MITOCHONDRIAL MEMBRANE 13 HOMOLOG"/>
    <property type="match status" value="1"/>
</dbReference>
<evidence type="ECO:0000256" key="3">
    <source>
        <dbReference type="ARBA" id="ARBA00022737"/>
    </source>
</evidence>
<dbReference type="Pfam" id="PF00931">
    <property type="entry name" value="NB-ARC"/>
    <property type="match status" value="1"/>
</dbReference>
<accession>A0A835EQ71</accession>
<gene>
    <name evidence="8" type="ORF">HU200_034716</name>
</gene>
<keyword evidence="2" id="KW-0433">Leucine-rich repeat</keyword>
<dbReference type="InterPro" id="IPR038005">
    <property type="entry name" value="RX-like_CC"/>
</dbReference>
<evidence type="ECO:0000259" key="6">
    <source>
        <dbReference type="Pfam" id="PF00931"/>
    </source>
</evidence>
<feature type="domain" description="NB-ARC" evidence="6">
    <location>
        <begin position="139"/>
        <end position="241"/>
    </location>
</feature>
<dbReference type="EMBL" id="JACEFO010001854">
    <property type="protein sequence ID" value="KAF8699401.1"/>
    <property type="molecule type" value="Genomic_DNA"/>
</dbReference>
<protein>
    <submittedName>
        <fullName evidence="8">Uncharacterized protein</fullName>
    </submittedName>
</protein>
<dbReference type="CDD" id="cd14798">
    <property type="entry name" value="RX-CC_like"/>
    <property type="match status" value="1"/>
</dbReference>
<evidence type="ECO:0000256" key="2">
    <source>
        <dbReference type="ARBA" id="ARBA00022614"/>
    </source>
</evidence>
<evidence type="ECO:0000313" key="8">
    <source>
        <dbReference type="EMBL" id="KAF8699401.1"/>
    </source>
</evidence>
<comment type="caution">
    <text evidence="8">The sequence shown here is derived from an EMBL/GenBank/DDBJ whole genome shotgun (WGS) entry which is preliminary data.</text>
</comment>
<dbReference type="InterPro" id="IPR027417">
    <property type="entry name" value="P-loop_NTPase"/>
</dbReference>
<evidence type="ECO:0000256" key="1">
    <source>
        <dbReference type="ARBA" id="ARBA00008894"/>
    </source>
</evidence>
<dbReference type="InterPro" id="IPR041118">
    <property type="entry name" value="Rx_N"/>
</dbReference>
<keyword evidence="4" id="KW-0547">Nucleotide-binding</keyword>
<dbReference type="Pfam" id="PF18052">
    <property type="entry name" value="Rx_N"/>
    <property type="match status" value="1"/>
</dbReference>
<evidence type="ECO:0000313" key="9">
    <source>
        <dbReference type="Proteomes" id="UP000636709"/>
    </source>
</evidence>
<name>A0A835EQ71_9POAL</name>
<comment type="similarity">
    <text evidence="1">Belongs to the disease resistance NB-LRR family.</text>
</comment>
<dbReference type="Proteomes" id="UP000636709">
    <property type="component" value="Unassembled WGS sequence"/>
</dbReference>
<organism evidence="8 9">
    <name type="scientific">Digitaria exilis</name>
    <dbReference type="NCBI Taxonomy" id="1010633"/>
    <lineage>
        <taxon>Eukaryota</taxon>
        <taxon>Viridiplantae</taxon>
        <taxon>Streptophyta</taxon>
        <taxon>Embryophyta</taxon>
        <taxon>Tracheophyta</taxon>
        <taxon>Spermatophyta</taxon>
        <taxon>Magnoliopsida</taxon>
        <taxon>Liliopsida</taxon>
        <taxon>Poales</taxon>
        <taxon>Poaceae</taxon>
        <taxon>PACMAD clade</taxon>
        <taxon>Panicoideae</taxon>
        <taxon>Panicodae</taxon>
        <taxon>Paniceae</taxon>
        <taxon>Anthephorinae</taxon>
        <taxon>Digitaria</taxon>
    </lineage>
</organism>
<evidence type="ECO:0000256" key="5">
    <source>
        <dbReference type="ARBA" id="ARBA00022821"/>
    </source>
</evidence>
<dbReference type="AlphaFoldDB" id="A0A835EQ71"/>
<keyword evidence="5" id="KW-0611">Plant defense</keyword>
<feature type="domain" description="Disease resistance N-terminal" evidence="7">
    <location>
        <begin position="1"/>
        <end position="55"/>
    </location>
</feature>
<dbReference type="Gene3D" id="3.40.50.300">
    <property type="entry name" value="P-loop containing nucleotide triphosphate hydrolases"/>
    <property type="match status" value="1"/>
</dbReference>
<keyword evidence="3" id="KW-0677">Repeat</keyword>